<reference evidence="9 10" key="1">
    <citation type="submission" date="2019-04" db="EMBL/GenBank/DDBJ databases">
        <title>Kribbella sp. NEAU-THZ 27 nov., a novel actinomycete isolated from soil.</title>
        <authorList>
            <person name="Duan L."/>
        </authorList>
    </citation>
    <scope>NUCLEOTIDE SEQUENCE [LARGE SCALE GENOMIC DNA]</scope>
    <source>
        <strain evidence="10">NEAU-THZ27</strain>
    </source>
</reference>
<evidence type="ECO:0000256" key="5">
    <source>
        <dbReference type="ARBA" id="ARBA00023004"/>
    </source>
</evidence>
<protein>
    <recommendedName>
        <fullName evidence="8">Ferredoxin</fullName>
    </recommendedName>
</protein>
<evidence type="ECO:0000313" key="9">
    <source>
        <dbReference type="EMBL" id="TKK82243.1"/>
    </source>
</evidence>
<evidence type="ECO:0000256" key="1">
    <source>
        <dbReference type="ARBA" id="ARBA00001927"/>
    </source>
</evidence>
<dbReference type="SUPFAM" id="SSF54862">
    <property type="entry name" value="4Fe-4S ferredoxins"/>
    <property type="match status" value="1"/>
</dbReference>
<dbReference type="InterPro" id="IPR051269">
    <property type="entry name" value="Fe-S_cluster_ET"/>
</dbReference>
<organism evidence="9 10">
    <name type="scientific">Kribbella jiaozuonensis</name>
    <dbReference type="NCBI Taxonomy" id="2575441"/>
    <lineage>
        <taxon>Bacteria</taxon>
        <taxon>Bacillati</taxon>
        <taxon>Actinomycetota</taxon>
        <taxon>Actinomycetes</taxon>
        <taxon>Propionibacteriales</taxon>
        <taxon>Kribbellaceae</taxon>
        <taxon>Kribbella</taxon>
    </lineage>
</organism>
<dbReference type="Pfam" id="PF13370">
    <property type="entry name" value="Fer4_13"/>
    <property type="match status" value="1"/>
</dbReference>
<keyword evidence="10" id="KW-1185">Reference proteome</keyword>
<dbReference type="PANTHER" id="PTHR36923:SF3">
    <property type="entry name" value="FERREDOXIN"/>
    <property type="match status" value="1"/>
</dbReference>
<evidence type="ECO:0000256" key="7">
    <source>
        <dbReference type="ARBA" id="ARBA00023291"/>
    </source>
</evidence>
<keyword evidence="6 8" id="KW-0411">Iron-sulfur</keyword>
<dbReference type="GO" id="GO:0005506">
    <property type="term" value="F:iron ion binding"/>
    <property type="evidence" value="ECO:0007669"/>
    <property type="project" value="UniProtKB-UniRule"/>
</dbReference>
<dbReference type="OrthoDB" id="9803319at2"/>
<dbReference type="GO" id="GO:0009055">
    <property type="term" value="F:electron transfer activity"/>
    <property type="evidence" value="ECO:0007669"/>
    <property type="project" value="UniProtKB-UniRule"/>
</dbReference>
<proteinExistence type="predicted"/>
<keyword evidence="3 8" id="KW-0479">Metal-binding</keyword>
<name>A0A4V5UXU4_9ACTN</name>
<keyword evidence="2 8" id="KW-0813">Transport</keyword>
<gene>
    <name evidence="9" type="ORF">FDA38_05390</name>
</gene>
<comment type="cofactor">
    <cofactor evidence="1">
        <name>[3Fe-4S] cluster</name>
        <dbReference type="ChEBI" id="CHEBI:21137"/>
    </cofactor>
</comment>
<keyword evidence="4 8" id="KW-0249">Electron transport</keyword>
<dbReference type="Gene3D" id="3.30.70.20">
    <property type="match status" value="1"/>
</dbReference>
<dbReference type="PANTHER" id="PTHR36923">
    <property type="entry name" value="FERREDOXIN"/>
    <property type="match status" value="1"/>
</dbReference>
<evidence type="ECO:0000313" key="10">
    <source>
        <dbReference type="Proteomes" id="UP000305836"/>
    </source>
</evidence>
<dbReference type="GO" id="GO:0051538">
    <property type="term" value="F:3 iron, 4 sulfur cluster binding"/>
    <property type="evidence" value="ECO:0007669"/>
    <property type="project" value="UniProtKB-KW"/>
</dbReference>
<dbReference type="EMBL" id="SZPZ01000001">
    <property type="protein sequence ID" value="TKK82243.1"/>
    <property type="molecule type" value="Genomic_DNA"/>
</dbReference>
<keyword evidence="7" id="KW-0003">3Fe-4S</keyword>
<comment type="caution">
    <text evidence="9">The sequence shown here is derived from an EMBL/GenBank/DDBJ whole genome shotgun (WGS) entry which is preliminary data.</text>
</comment>
<evidence type="ECO:0000256" key="2">
    <source>
        <dbReference type="ARBA" id="ARBA00022448"/>
    </source>
</evidence>
<evidence type="ECO:0000256" key="8">
    <source>
        <dbReference type="RuleBase" id="RU368020"/>
    </source>
</evidence>
<dbReference type="PRINTS" id="PR00352">
    <property type="entry name" value="3FE4SFRDOXIN"/>
</dbReference>
<accession>A0A4V5UXU4</accession>
<dbReference type="Proteomes" id="UP000305836">
    <property type="component" value="Unassembled WGS sequence"/>
</dbReference>
<dbReference type="AlphaFoldDB" id="A0A4V5UXU4"/>
<keyword evidence="5 8" id="KW-0408">Iron</keyword>
<evidence type="ECO:0000256" key="3">
    <source>
        <dbReference type="ARBA" id="ARBA00022723"/>
    </source>
</evidence>
<dbReference type="RefSeq" id="WP_137252939.1">
    <property type="nucleotide sequence ID" value="NZ_JBHSPQ010000004.1"/>
</dbReference>
<dbReference type="InterPro" id="IPR001080">
    <property type="entry name" value="3Fe4S_ferredoxin"/>
</dbReference>
<comment type="function">
    <text evidence="8">Ferredoxins are iron-sulfur proteins that transfer electrons in a wide variety of metabolic reactions.</text>
</comment>
<evidence type="ECO:0000256" key="6">
    <source>
        <dbReference type="ARBA" id="ARBA00023014"/>
    </source>
</evidence>
<sequence length="64" mass="6708">MKIIVDQDRCVASGQCVTAAGDVFDQRDEDGIVVLLTDNPPEDLAADVHQAAAVCPALAIVVED</sequence>
<evidence type="ECO:0000256" key="4">
    <source>
        <dbReference type="ARBA" id="ARBA00022982"/>
    </source>
</evidence>